<dbReference type="OrthoDB" id="8441172at2759"/>
<dbReference type="GO" id="GO:0051896">
    <property type="term" value="P:regulation of phosphatidylinositol 3-kinase/protein kinase B signal transduction"/>
    <property type="evidence" value="ECO:0007669"/>
    <property type="project" value="InterPro"/>
</dbReference>
<feature type="non-terminal residue" evidence="1">
    <location>
        <position position="166"/>
    </location>
</feature>
<dbReference type="GO" id="GO:0000281">
    <property type="term" value="P:mitotic cytokinesis"/>
    <property type="evidence" value="ECO:0007669"/>
    <property type="project" value="InterPro"/>
</dbReference>
<dbReference type="EMBL" id="QNUK01000313">
    <property type="protein sequence ID" value="KAF5895637.1"/>
    <property type="molecule type" value="Genomic_DNA"/>
</dbReference>
<evidence type="ECO:0000313" key="1">
    <source>
        <dbReference type="EMBL" id="KAF5895637.1"/>
    </source>
</evidence>
<proteinExistence type="predicted"/>
<dbReference type="Proteomes" id="UP000727407">
    <property type="component" value="Unassembled WGS sequence"/>
</dbReference>
<accession>A0A8J4WXZ1</accession>
<dbReference type="InterPro" id="IPR038926">
    <property type="entry name" value="CEP55"/>
</dbReference>
<comment type="caution">
    <text evidence="1">The sequence shown here is derived from an EMBL/GenBank/DDBJ whole genome shotgun (WGS) entry which is preliminary data.</text>
</comment>
<name>A0A8J4WXZ1_CLAMG</name>
<protein>
    <submittedName>
        <fullName evidence="1">Centrosomal protein of 55 kDa</fullName>
    </submittedName>
</protein>
<evidence type="ECO:0000313" key="2">
    <source>
        <dbReference type="Proteomes" id="UP000727407"/>
    </source>
</evidence>
<reference evidence="1" key="1">
    <citation type="submission" date="2020-07" db="EMBL/GenBank/DDBJ databases">
        <title>Clarias magur genome sequencing, assembly and annotation.</title>
        <authorList>
            <person name="Kushwaha B."/>
            <person name="Kumar R."/>
            <person name="Das P."/>
            <person name="Joshi C.G."/>
            <person name="Kumar D."/>
            <person name="Nagpure N.S."/>
            <person name="Pandey M."/>
            <person name="Agarwal S."/>
            <person name="Srivastava S."/>
            <person name="Singh M."/>
            <person name="Sahoo L."/>
            <person name="Jayasankar P."/>
            <person name="Meher P.K."/>
            <person name="Koringa P.G."/>
            <person name="Iquebal M.A."/>
            <person name="Das S.P."/>
            <person name="Bit A."/>
            <person name="Patnaik S."/>
            <person name="Patel N."/>
            <person name="Shah T.M."/>
            <person name="Hinsu A."/>
            <person name="Jena J.K."/>
        </authorList>
    </citation>
    <scope>NUCLEOTIDE SEQUENCE</scope>
    <source>
        <strain evidence="1">CIFAMagur01</strain>
        <tissue evidence="1">Testis</tissue>
    </source>
</reference>
<dbReference type="AlphaFoldDB" id="A0A8J4WXZ1"/>
<dbReference type="GO" id="GO:0030496">
    <property type="term" value="C:midbody"/>
    <property type="evidence" value="ECO:0007669"/>
    <property type="project" value="TreeGrafter"/>
</dbReference>
<gene>
    <name evidence="1" type="primary">cep55</name>
    <name evidence="1" type="ORF">DAT39_014646</name>
</gene>
<dbReference type="PANTHER" id="PTHR31838">
    <property type="entry name" value="CENTROSOMAL PROTEIN OF 55 KDA"/>
    <property type="match status" value="1"/>
</dbReference>
<feature type="non-terminal residue" evidence="1">
    <location>
        <position position="1"/>
    </location>
</feature>
<dbReference type="PANTHER" id="PTHR31838:SF1">
    <property type="entry name" value="CENTROSOMAL PROTEIN OF 55 KDA"/>
    <property type="match status" value="1"/>
</dbReference>
<sequence>LRKIEAKFRRCTSGSRSDESMEQLKQENACLRKTLDEVCRQQGAPSDSQSNQVLLERILALETIREKNAQQILERDQEIINLWHLLRSDRDEVVLSLYGELKQMKADAEKRERLFQSLTLETEEMKKRLEASSAKCQVLDNTSPTGTADVHDATRDFTSIQEQLKD</sequence>
<keyword evidence="2" id="KW-1185">Reference proteome</keyword>
<dbReference type="GO" id="GO:0045184">
    <property type="term" value="P:establishment of protein localization"/>
    <property type="evidence" value="ECO:0007669"/>
    <property type="project" value="TreeGrafter"/>
</dbReference>
<organism evidence="1 2">
    <name type="scientific">Clarias magur</name>
    <name type="common">Asian catfish</name>
    <name type="synonym">Macropteronotus magur</name>
    <dbReference type="NCBI Taxonomy" id="1594786"/>
    <lineage>
        <taxon>Eukaryota</taxon>
        <taxon>Metazoa</taxon>
        <taxon>Chordata</taxon>
        <taxon>Craniata</taxon>
        <taxon>Vertebrata</taxon>
        <taxon>Euteleostomi</taxon>
        <taxon>Actinopterygii</taxon>
        <taxon>Neopterygii</taxon>
        <taxon>Teleostei</taxon>
        <taxon>Ostariophysi</taxon>
        <taxon>Siluriformes</taxon>
        <taxon>Clariidae</taxon>
        <taxon>Clarias</taxon>
    </lineage>
</organism>